<evidence type="ECO:0000313" key="6">
    <source>
        <dbReference type="Proteomes" id="UP000516361"/>
    </source>
</evidence>
<feature type="domain" description="Beta-ketoacyl-[acyl-carrier-protein] synthase III N-terminal" evidence="4">
    <location>
        <begin position="96"/>
        <end position="161"/>
    </location>
</feature>
<organism evidence="5 6">
    <name type="scientific">Tepiditoga spiralis</name>
    <dbReference type="NCBI Taxonomy" id="2108365"/>
    <lineage>
        <taxon>Bacteria</taxon>
        <taxon>Thermotogati</taxon>
        <taxon>Thermotogota</taxon>
        <taxon>Thermotogae</taxon>
        <taxon>Petrotogales</taxon>
        <taxon>Petrotogaceae</taxon>
        <taxon>Tepiditoga</taxon>
    </lineage>
</organism>
<dbReference type="GO" id="GO:0004315">
    <property type="term" value="F:3-oxoacyl-[acyl-carrier-protein] synthase activity"/>
    <property type="evidence" value="ECO:0007669"/>
    <property type="project" value="InterPro"/>
</dbReference>
<keyword evidence="2" id="KW-0012">Acyltransferase</keyword>
<dbReference type="FunCoup" id="A0A7G1G610">
    <property type="interactions" value="345"/>
</dbReference>
<dbReference type="InterPro" id="IPR013747">
    <property type="entry name" value="ACP_syn_III_C"/>
</dbReference>
<dbReference type="PANTHER" id="PTHR34069">
    <property type="entry name" value="3-OXOACYL-[ACYL-CARRIER-PROTEIN] SYNTHASE 3"/>
    <property type="match status" value="1"/>
</dbReference>
<keyword evidence="6" id="KW-1185">Reference proteome</keyword>
<proteinExistence type="predicted"/>
<evidence type="ECO:0000259" key="3">
    <source>
        <dbReference type="Pfam" id="PF08541"/>
    </source>
</evidence>
<dbReference type="RefSeq" id="WP_190615609.1">
    <property type="nucleotide sequence ID" value="NZ_AP018712.1"/>
</dbReference>
<keyword evidence="1" id="KW-0808">Transferase</keyword>
<evidence type="ECO:0000259" key="4">
    <source>
        <dbReference type="Pfam" id="PF08545"/>
    </source>
</evidence>
<dbReference type="InterPro" id="IPR013751">
    <property type="entry name" value="ACP_syn_III_N"/>
</dbReference>
<dbReference type="InterPro" id="IPR016039">
    <property type="entry name" value="Thiolase-like"/>
</dbReference>
<dbReference type="Gene3D" id="3.40.47.10">
    <property type="match status" value="1"/>
</dbReference>
<dbReference type="GO" id="GO:0044550">
    <property type="term" value="P:secondary metabolite biosynthetic process"/>
    <property type="evidence" value="ECO:0007669"/>
    <property type="project" value="TreeGrafter"/>
</dbReference>
<dbReference type="GO" id="GO:0006633">
    <property type="term" value="P:fatty acid biosynthetic process"/>
    <property type="evidence" value="ECO:0007669"/>
    <property type="project" value="InterPro"/>
</dbReference>
<evidence type="ECO:0000256" key="1">
    <source>
        <dbReference type="ARBA" id="ARBA00022679"/>
    </source>
</evidence>
<dbReference type="AlphaFoldDB" id="A0A7G1G610"/>
<accession>A0A7G1G610</accession>
<dbReference type="Proteomes" id="UP000516361">
    <property type="component" value="Chromosome"/>
</dbReference>
<evidence type="ECO:0000256" key="2">
    <source>
        <dbReference type="ARBA" id="ARBA00023315"/>
    </source>
</evidence>
<sequence>MKVLQIGAYIPENILTNEMLSERFNVSTEWIYKRTNIKKRFLSNTSILDMGIKASKNLDLNGVDAVLFASSIGPHYVPNYVSAFKALNIKTAKYGIDISNGFVGFITAVHTAEIMMKEKLAKRVLIIISEKLSDLTDKNDINTAILFSDAAIAMVVETENYDYEHKTNYDYSLYPALNVNKDKKIEMNGKTVYRFAVKNMNEIIKKFLTSKTKLIVPHQANGRILNSVSKQFSGVKFLNYIEETGNTGAASIPLALYKYYGNKSFSLKNHILVSVGGGMTASGITWRCFNEDSNN</sequence>
<dbReference type="Pfam" id="PF08541">
    <property type="entry name" value="ACP_syn_III_C"/>
    <property type="match status" value="1"/>
</dbReference>
<dbReference type="InParanoid" id="A0A7G1G610"/>
<dbReference type="EMBL" id="AP018712">
    <property type="protein sequence ID" value="BBE30524.1"/>
    <property type="molecule type" value="Genomic_DNA"/>
</dbReference>
<dbReference type="SUPFAM" id="SSF53901">
    <property type="entry name" value="Thiolase-like"/>
    <property type="match status" value="2"/>
</dbReference>
<protein>
    <submittedName>
        <fullName evidence="5">3-oxoacyl-[acyl-carrier-protein] synthase 3</fullName>
    </submittedName>
</protein>
<gene>
    <name evidence="5" type="primary">fabH_1</name>
    <name evidence="5" type="ORF">OSSY52_06650</name>
</gene>
<reference evidence="5 6" key="1">
    <citation type="submission" date="2018-06" db="EMBL/GenBank/DDBJ databases">
        <title>Genome sequencing of Oceanotoga sp. sy52.</title>
        <authorList>
            <person name="Mori K."/>
        </authorList>
    </citation>
    <scope>NUCLEOTIDE SEQUENCE [LARGE SCALE GENOMIC DNA]</scope>
    <source>
        <strain evidence="6">sy52</strain>
    </source>
</reference>
<evidence type="ECO:0000313" key="5">
    <source>
        <dbReference type="EMBL" id="BBE30524.1"/>
    </source>
</evidence>
<feature type="domain" description="Beta-ketoacyl-[acyl-carrier-protein] synthase III C-terminal" evidence="3">
    <location>
        <begin position="211"/>
        <end position="287"/>
    </location>
</feature>
<dbReference type="KEGG" id="ocy:OSSY52_06650"/>
<dbReference type="Pfam" id="PF08545">
    <property type="entry name" value="ACP_syn_III"/>
    <property type="match status" value="1"/>
</dbReference>
<name>A0A7G1G610_9BACT</name>
<dbReference type="PANTHER" id="PTHR34069:SF2">
    <property type="entry name" value="BETA-KETOACYL-[ACYL-CARRIER-PROTEIN] SYNTHASE III"/>
    <property type="match status" value="1"/>
</dbReference>